<feature type="coiled-coil region" evidence="1">
    <location>
        <begin position="104"/>
        <end position="138"/>
    </location>
</feature>
<evidence type="ECO:0000256" key="1">
    <source>
        <dbReference type="SAM" id="Coils"/>
    </source>
</evidence>
<sequence>MPYSYSQPSTSEASWNSGKANADANWGVPEKCFCGKPVKLEVCKTGYRQGDRVYKCPMLKAEEYESRNHLIQWWDQAVTEELEKVNHKLDSTLRHGQLACNHALESIRETIHLMQGEIETLKERLLAKEVEIDRLKALLSTW</sequence>
<dbReference type="PIR" id="T12987">
    <property type="entry name" value="T12987"/>
</dbReference>
<accession>Q9STZ0</accession>
<dbReference type="EMBL" id="AL096860">
    <property type="protein sequence ID" value="CAB51204.1"/>
    <property type="molecule type" value="Genomic_DNA"/>
</dbReference>
<dbReference type="ExpressionAtlas" id="Q9STZ0">
    <property type="expression patterns" value="baseline and differential"/>
</dbReference>
<feature type="region of interest" description="Disordered" evidence="2">
    <location>
        <begin position="1"/>
        <end position="20"/>
    </location>
</feature>
<protein>
    <submittedName>
        <fullName evidence="3">Uncharacterized protein T21L8.70</fullName>
    </submittedName>
</protein>
<name>Q9STZ0_ARATH</name>
<feature type="compositionally biased region" description="Polar residues" evidence="2">
    <location>
        <begin position="1"/>
        <end position="19"/>
    </location>
</feature>
<organism evidence="3">
    <name type="scientific">Arabidopsis thaliana</name>
    <name type="common">Mouse-ear cress</name>
    <dbReference type="NCBI Taxonomy" id="3702"/>
    <lineage>
        <taxon>Eukaryota</taxon>
        <taxon>Viridiplantae</taxon>
        <taxon>Streptophyta</taxon>
        <taxon>Embryophyta</taxon>
        <taxon>Tracheophyta</taxon>
        <taxon>Spermatophyta</taxon>
        <taxon>Magnoliopsida</taxon>
        <taxon>eudicotyledons</taxon>
        <taxon>Gunneridae</taxon>
        <taxon>Pentapetalae</taxon>
        <taxon>rosids</taxon>
        <taxon>malvids</taxon>
        <taxon>Brassicales</taxon>
        <taxon>Brassicaceae</taxon>
        <taxon>Camelineae</taxon>
        <taxon>Arabidopsis</taxon>
    </lineage>
</organism>
<evidence type="ECO:0000313" key="3">
    <source>
        <dbReference type="EMBL" id="CAB51204.1"/>
    </source>
</evidence>
<gene>
    <name evidence="3" type="primary">T21L8.70</name>
</gene>
<evidence type="ECO:0000256" key="2">
    <source>
        <dbReference type="SAM" id="MobiDB-lite"/>
    </source>
</evidence>
<keyword evidence="1" id="KW-0175">Coiled coil</keyword>
<reference evidence="3" key="2">
    <citation type="submission" date="1999-07" db="EMBL/GenBank/DDBJ databases">
        <authorList>
            <person name="EU Arabidopsis sequencing project"/>
        </authorList>
    </citation>
    <scope>NUCLEOTIDE SEQUENCE</scope>
</reference>
<reference evidence="3" key="1">
    <citation type="submission" date="1999-07" db="EMBL/GenBank/DDBJ databases">
        <authorList>
            <person name="Choisne N."/>
            <person name="Robert C."/>
            <person name="Brottier P."/>
            <person name="Wincker P."/>
            <person name="Cattolico L."/>
            <person name="Artiguenave F."/>
            <person name="Saurin W."/>
            <person name="Weissenbach J."/>
            <person name="Mewes H.W."/>
            <person name="Mayer K.F.X."/>
            <person name="Lemcke K."/>
            <person name="Schueller C."/>
            <person name="Quetier F."/>
            <person name="Salanoubat M."/>
        </authorList>
    </citation>
    <scope>NUCLEOTIDE SEQUENCE</scope>
</reference>
<proteinExistence type="predicted"/>
<dbReference type="AlphaFoldDB" id="Q9STZ0"/>
<reference key="3">
    <citation type="journal article" date="2000" name="Nature">
        <title>Sequence and analysis of chromosome 3 of the plant Arabidopsis thaliana.</title>
        <authorList>
            <consortium name="European Union Chromosome 3 Arabidopsis Sequencing Consortium"/>
            <consortium name="Institute for Genomic Research"/>
            <consortium name="Kazusa DNA Research Institute"/>
            <person name="Salanoubat M."/>
            <person name="Lemcke K."/>
            <person name="Rieger M."/>
            <person name="Ansorge W."/>
            <person name="Unseld M."/>
            <person name="Fartmann B."/>
            <person name="Valle G."/>
            <person name="Blocker H."/>
            <person name="Perez-Alonso M."/>
            <person name="Obermaier B."/>
            <person name="Delseny M."/>
            <person name="Boutry M."/>
            <person name="Grivell L.A."/>
            <person name="Mache R."/>
            <person name="Puigdomenech P."/>
            <person name="De Simone V."/>
            <person name="Choisne N."/>
            <person name="Artiguenave F."/>
            <person name="Robert C."/>
            <person name="Brottier P."/>
            <person name="Wincker P."/>
            <person name="Cattolico L."/>
            <person name="Weissenbach J."/>
            <person name="Saurin W."/>
            <person name="Quetier F."/>
            <person name="Schafer M."/>
            <person name="Muller-Auer S."/>
            <person name="Gabel C."/>
            <person name="Fuchs M."/>
            <person name="Benes V."/>
            <person name="Wurmbach E."/>
            <person name="Drzonek H."/>
            <person name="Erfle H."/>
            <person name="Jordan N."/>
            <person name="Bangert S."/>
            <person name="Wiedelmann R."/>
            <person name="Kranz H."/>
            <person name="Voss H."/>
            <person name="Holland R."/>
            <person name="Brandt P."/>
            <person name="Nyakatura G."/>
            <person name="Vezzi A."/>
            <person name="D'Angelo M."/>
            <person name="Pallavicini A."/>
            <person name="Toppo S."/>
            <person name="Simionati B."/>
            <person name="Conrad A."/>
            <person name="Hornischer K."/>
            <person name="Kauer G."/>
            <person name="Lohnert T.H."/>
            <person name="Nordsiek G."/>
            <person name="Reichelt J."/>
            <person name="Scharfe M."/>
            <person name="Schon O."/>
            <person name="Bargues M."/>
            <person name="Terol J."/>
            <person name="Climent J."/>
            <person name="Navarro P."/>
            <person name="Collado C."/>
            <person name="Perez-Perez A."/>
            <person name="Ottenwalder B."/>
            <person name="Duchemin D."/>
            <person name="Cooke R."/>
            <person name="Laudie M."/>
            <person name="Berger-Llauro C."/>
            <person name="Purnelle B."/>
            <person name="Masuy D."/>
            <person name="de Haan M."/>
            <person name="Maarse A.C."/>
            <person name="Alcaraz J.P."/>
            <person name="Cottet A."/>
            <person name="Casacuberta E."/>
            <person name="Monfort A."/>
            <person name="Argiriou A."/>
            <person name="flores M."/>
            <person name="Liguori R."/>
            <person name="Vitale D."/>
            <person name="Mannhaupt G."/>
            <person name="Haase D."/>
            <person name="Schoof H."/>
            <person name="Rudd S."/>
            <person name="Zaccaria P."/>
            <person name="Mewes H.W."/>
            <person name="Mayer K.F."/>
            <person name="Kaul S."/>
            <person name="Town C.D."/>
            <person name="Koo H.L."/>
            <person name="Tallon L.J."/>
            <person name="Jenkins J."/>
            <person name="Rooney T."/>
            <person name="Rizzo M."/>
            <person name="Walts A."/>
            <person name="Utterback T."/>
            <person name="Fujii C.Y."/>
            <person name="Shea T.P."/>
            <person name="Creasy T.H."/>
            <person name="Haas B."/>
            <person name="Maiti R."/>
            <person name="Wu D."/>
            <person name="Peterson J."/>
            <person name="Van Aken S."/>
            <person name="Pai G."/>
            <person name="Militscher J."/>
            <person name="Sellers P."/>
            <person name="Gill J.E."/>
            <person name="Feldblyum T.V."/>
            <person name="Preuss D."/>
            <person name="Lin X."/>
            <person name="Nierman W.C."/>
            <person name="Salzberg S.L."/>
            <person name="White O."/>
            <person name="Venter J.C."/>
            <person name="Fraser C.M."/>
            <person name="Kaneko T."/>
            <person name="Nakamura Y."/>
            <person name="Sato S."/>
            <person name="Kato T."/>
            <person name="Asamizu E."/>
            <person name="Sasamoto S."/>
            <person name="Kimura T."/>
            <person name="Idesawa K."/>
            <person name="Kawashima K."/>
            <person name="Kishida Y."/>
            <person name="Kiyokawa C."/>
            <person name="Kohara M."/>
            <person name="Matsumoto M."/>
            <person name="Matsuno A."/>
            <person name="Muraki A."/>
            <person name="Nakayama S."/>
            <person name="Nakazaki N."/>
            <person name="Shinpo S."/>
            <person name="Takeuchi C."/>
            <person name="Wada T."/>
            <person name="Watanabe A."/>
            <person name="Yamada M."/>
            <person name="Yasuda M."/>
            <person name="Tabata S."/>
        </authorList>
    </citation>
    <scope>NUCLEOTIDE SEQUENCE [LARGE SCALE GENOMIC DNA]</scope>
    <source>
        <strain>cv. Columbia</strain>
    </source>
</reference>